<comment type="caution">
    <text evidence="7">The sequence shown here is derived from an EMBL/GenBank/DDBJ whole genome shotgun (WGS) entry which is preliminary data.</text>
</comment>
<dbReference type="SUPFAM" id="SSF53850">
    <property type="entry name" value="Periplasmic binding protein-like II"/>
    <property type="match status" value="1"/>
</dbReference>
<comment type="subcellular location">
    <subcellularLocation>
        <location evidence="1">Cell membrane</location>
    </subcellularLocation>
</comment>
<keyword evidence="8" id="KW-1185">Reference proteome</keyword>
<dbReference type="Pfam" id="PF04069">
    <property type="entry name" value="OpuAC"/>
    <property type="match status" value="1"/>
</dbReference>
<evidence type="ECO:0000256" key="5">
    <source>
        <dbReference type="SAM" id="SignalP"/>
    </source>
</evidence>
<evidence type="ECO:0000256" key="3">
    <source>
        <dbReference type="ARBA" id="ARBA00022475"/>
    </source>
</evidence>
<dbReference type="RefSeq" id="WP_246516934.1">
    <property type="nucleotide sequence ID" value="NZ_BORB01000039.1"/>
</dbReference>
<feature type="chain" id="PRO_5046417777" description="ABC-type glycine betaine transport system substrate-binding domain-containing protein" evidence="5">
    <location>
        <begin position="23"/>
        <end position="316"/>
    </location>
</feature>
<name>A0ABQ4KQ53_9BACI</name>
<gene>
    <name evidence="7" type="ORF">J8TS2_35780</name>
</gene>
<dbReference type="Gene3D" id="3.40.190.100">
    <property type="entry name" value="Glycine betaine-binding periplasmic protein, domain 2"/>
    <property type="match status" value="1"/>
</dbReference>
<dbReference type="InterPro" id="IPR007210">
    <property type="entry name" value="ABC_Gly_betaine_transp_sub-bd"/>
</dbReference>
<dbReference type="CDD" id="cd13639">
    <property type="entry name" value="PBP2_OpuAC_like"/>
    <property type="match status" value="1"/>
</dbReference>
<protein>
    <recommendedName>
        <fullName evidence="6">ABC-type glycine betaine transport system substrate-binding domain-containing protein</fullName>
    </recommendedName>
</protein>
<dbReference type="EMBL" id="BORB01000039">
    <property type="protein sequence ID" value="GIN59259.1"/>
    <property type="molecule type" value="Genomic_DNA"/>
</dbReference>
<evidence type="ECO:0000259" key="6">
    <source>
        <dbReference type="Pfam" id="PF04069"/>
    </source>
</evidence>
<sequence length="316" mass="34917">MTRKKFYLVGFVFMLAFSMFLAACGNNGDNDSNGNDSAGSDTDGGSGVELGQKDLTLPYVAWARETPVSYLLAAVLEDVGYNVDVKQVEAGPMWSSVADGSADFMASAWLPSTHASYWEQYEDDVVKVNEVLDKAPLALAVPSYVEDINSIEDLKDNKEFGDSVDWTITGIDAGAGIMANTETAMEEYGLDDWKLVSSSEAAMIAELKSAYNKEEPIVVPLWKPHWVFGVMDMKMLEDPKGIYGGDGDQIYIVARKGLKEDAPAAYKILEQYTEDYDMVEELMPPVFDEDKDPADVAQQFMEDHPDLIEQWTEGVK</sequence>
<accession>A0ABQ4KQ53</accession>
<feature type="signal peptide" evidence="5">
    <location>
        <begin position="1"/>
        <end position="22"/>
    </location>
</feature>
<organism evidence="7 8">
    <name type="scientific">Lederbergia ruris</name>
    <dbReference type="NCBI Taxonomy" id="217495"/>
    <lineage>
        <taxon>Bacteria</taxon>
        <taxon>Bacillati</taxon>
        <taxon>Bacillota</taxon>
        <taxon>Bacilli</taxon>
        <taxon>Bacillales</taxon>
        <taxon>Bacillaceae</taxon>
        <taxon>Lederbergia</taxon>
    </lineage>
</organism>
<keyword evidence="5" id="KW-0732">Signal</keyword>
<proteinExistence type="predicted"/>
<dbReference type="Proteomes" id="UP000679950">
    <property type="component" value="Unassembled WGS sequence"/>
</dbReference>
<feature type="domain" description="ABC-type glycine betaine transport system substrate-binding" evidence="6">
    <location>
        <begin position="53"/>
        <end position="302"/>
    </location>
</feature>
<evidence type="ECO:0000256" key="4">
    <source>
        <dbReference type="ARBA" id="ARBA00023136"/>
    </source>
</evidence>
<keyword evidence="3" id="KW-1003">Cell membrane</keyword>
<keyword evidence="2" id="KW-0813">Transport</keyword>
<keyword evidence="4" id="KW-0472">Membrane</keyword>
<dbReference type="PANTHER" id="PTHR47737:SF1">
    <property type="entry name" value="GLYCINE BETAINE_PROLINE BETAINE TRANSPORT SYSTEM PERMEASE PROTEIN PROW"/>
    <property type="match status" value="1"/>
</dbReference>
<evidence type="ECO:0000256" key="2">
    <source>
        <dbReference type="ARBA" id="ARBA00022448"/>
    </source>
</evidence>
<dbReference type="Gene3D" id="3.10.105.10">
    <property type="entry name" value="Dipeptide-binding Protein, Domain 3"/>
    <property type="match status" value="2"/>
</dbReference>
<dbReference type="PROSITE" id="PS51257">
    <property type="entry name" value="PROKAR_LIPOPROTEIN"/>
    <property type="match status" value="1"/>
</dbReference>
<reference evidence="7 8" key="1">
    <citation type="submission" date="2021-03" db="EMBL/GenBank/DDBJ databases">
        <title>Antimicrobial resistance genes in bacteria isolated from Japanese honey, and their potential for conferring macrolide and lincosamide resistance in the American foulbrood pathogen Paenibacillus larvae.</title>
        <authorList>
            <person name="Okamoto M."/>
            <person name="Kumagai M."/>
            <person name="Kanamori H."/>
            <person name="Takamatsu D."/>
        </authorList>
    </citation>
    <scope>NUCLEOTIDE SEQUENCE [LARGE SCALE GENOMIC DNA]</scope>
    <source>
        <strain evidence="7 8">J8TS2</strain>
    </source>
</reference>
<dbReference type="PANTHER" id="PTHR47737">
    <property type="entry name" value="GLYCINE BETAINE/PROLINE BETAINE TRANSPORT SYSTEM PERMEASE PROTEIN PROW"/>
    <property type="match status" value="1"/>
</dbReference>
<evidence type="ECO:0000256" key="1">
    <source>
        <dbReference type="ARBA" id="ARBA00004236"/>
    </source>
</evidence>
<evidence type="ECO:0000313" key="8">
    <source>
        <dbReference type="Proteomes" id="UP000679950"/>
    </source>
</evidence>
<evidence type="ECO:0000313" key="7">
    <source>
        <dbReference type="EMBL" id="GIN59259.1"/>
    </source>
</evidence>